<protein>
    <submittedName>
        <fullName evidence="1">Uncharacterized protein</fullName>
    </submittedName>
</protein>
<accession>A0AC61U4C3</accession>
<gene>
    <name evidence="1" type="ORF">LP422_21615</name>
</gene>
<sequence length="114" mass="12363">MTLAIRQLTSTRWRSDLPAYSILDKQLTTEVTLADDDLRVSSGDVNFFADTGRLQITIVNRTDVQLSHLVVRLVPDSPSLRIDGDPDPVTIGPDGRHTVTVDATAPAAGQVPVQ</sequence>
<proteinExistence type="predicted"/>
<organism evidence="1 2">
    <name type="scientific">Janibacter limosus</name>
    <dbReference type="NCBI Taxonomy" id="53458"/>
    <lineage>
        <taxon>Bacteria</taxon>
        <taxon>Bacillati</taxon>
        <taxon>Actinomycetota</taxon>
        <taxon>Actinomycetes</taxon>
        <taxon>Micrococcales</taxon>
        <taxon>Intrasporangiaceae</taxon>
        <taxon>Janibacter</taxon>
    </lineage>
</organism>
<name>A0AC61U4C3_9MICO</name>
<dbReference type="EMBL" id="CP087977">
    <property type="protein sequence ID" value="UUZ44839.1"/>
    <property type="molecule type" value="Genomic_DNA"/>
</dbReference>
<evidence type="ECO:0000313" key="1">
    <source>
        <dbReference type="EMBL" id="UUZ44839.1"/>
    </source>
</evidence>
<dbReference type="Proteomes" id="UP001059663">
    <property type="component" value="Chromosome"/>
</dbReference>
<reference evidence="1" key="1">
    <citation type="submission" date="2021-11" db="EMBL/GenBank/DDBJ databases">
        <title>Study of the species diversity of bacterial strains isolated from a unique natural object - Shulgan-Tash cave (Bashkiria).</title>
        <authorList>
            <person name="Sazanova A.L."/>
            <person name="Chirak E.R."/>
            <person name="Safronova V.I."/>
        </authorList>
    </citation>
    <scope>NUCLEOTIDE SEQUENCE</scope>
    <source>
        <strain evidence="1">P1</strain>
    </source>
</reference>
<evidence type="ECO:0000313" key="2">
    <source>
        <dbReference type="Proteomes" id="UP001059663"/>
    </source>
</evidence>